<evidence type="ECO:0000313" key="11">
    <source>
        <dbReference type="Proteomes" id="UP000593567"/>
    </source>
</evidence>
<dbReference type="GO" id="GO:0006437">
    <property type="term" value="P:tyrosyl-tRNA aminoacylation"/>
    <property type="evidence" value="ECO:0007669"/>
    <property type="project" value="InterPro"/>
</dbReference>
<dbReference type="GO" id="GO:0005829">
    <property type="term" value="C:cytosol"/>
    <property type="evidence" value="ECO:0007669"/>
    <property type="project" value="TreeGrafter"/>
</dbReference>
<dbReference type="InterPro" id="IPR014729">
    <property type="entry name" value="Rossmann-like_a/b/a_fold"/>
</dbReference>
<dbReference type="GO" id="GO:0005524">
    <property type="term" value="F:ATP binding"/>
    <property type="evidence" value="ECO:0007669"/>
    <property type="project" value="UniProtKB-KW"/>
</dbReference>
<sequence length="345" mass="39164">MTASRMKCIHQMIERGMIQCITVPEKKMGKGRVTIRRRTPDLRLEETKQHRHLLKIFDTFSSVQNNTPAYYCGFDPTADSLHLGHMTLLSVLLSLAKNGFPVIALIGGVTAKLGDPEGKDENRVLISHQQLEKNSIALQEQITNIFQRYADKHNIDSSSFSVLNNKEWYSTMTLDQYTDSIASEFKLVDMFQRAVVKSRLEGKDRDMRFTEFVYQTFQSYDWLYLYKHYGCSIQVGGHDQLGNIEDGYDFVWRSLHQLPTLAGVTVPLVVTEDGQKLGKTATNVVWLDQSKASSMSLEQYLAGISRTDLISLSLKLTNHSIAELQNTSQSGILEMILEEIMPLLT</sequence>
<dbReference type="InterPro" id="IPR024088">
    <property type="entry name" value="Tyr-tRNA-ligase_bac-type"/>
</dbReference>
<dbReference type="Pfam" id="PF00579">
    <property type="entry name" value="tRNA-synt_1b"/>
    <property type="match status" value="1"/>
</dbReference>
<evidence type="ECO:0000256" key="3">
    <source>
        <dbReference type="ARBA" id="ARBA00022741"/>
    </source>
</evidence>
<dbReference type="EMBL" id="VXIV02001180">
    <property type="protein sequence ID" value="KAF6034008.1"/>
    <property type="molecule type" value="Genomic_DNA"/>
</dbReference>
<evidence type="ECO:0000256" key="6">
    <source>
        <dbReference type="ARBA" id="ARBA00023146"/>
    </source>
</evidence>
<gene>
    <name evidence="10" type="ORF">EB796_007685</name>
</gene>
<keyword evidence="2 9" id="KW-0436">Ligase</keyword>
<evidence type="ECO:0000256" key="5">
    <source>
        <dbReference type="ARBA" id="ARBA00022917"/>
    </source>
</evidence>
<keyword evidence="11" id="KW-1185">Reference proteome</keyword>
<dbReference type="InterPro" id="IPR001412">
    <property type="entry name" value="aa-tRNA-synth_I_CS"/>
</dbReference>
<evidence type="ECO:0000256" key="7">
    <source>
        <dbReference type="ARBA" id="ARBA00033323"/>
    </source>
</evidence>
<evidence type="ECO:0000256" key="8">
    <source>
        <dbReference type="ARBA" id="ARBA00048248"/>
    </source>
</evidence>
<accession>A0A7J7K8R0</accession>
<dbReference type="GO" id="GO:0004831">
    <property type="term" value="F:tyrosine-tRNA ligase activity"/>
    <property type="evidence" value="ECO:0007669"/>
    <property type="project" value="UniProtKB-EC"/>
</dbReference>
<name>A0A7J7K8R0_BUGNE</name>
<dbReference type="PANTHER" id="PTHR11766:SF0">
    <property type="entry name" value="TYROSINE--TRNA LIGASE, MITOCHONDRIAL"/>
    <property type="match status" value="1"/>
</dbReference>
<comment type="catalytic activity">
    <reaction evidence="8 9">
        <text>tRNA(Tyr) + L-tyrosine + ATP = L-tyrosyl-tRNA(Tyr) + AMP + diphosphate + H(+)</text>
        <dbReference type="Rhea" id="RHEA:10220"/>
        <dbReference type="Rhea" id="RHEA-COMP:9706"/>
        <dbReference type="Rhea" id="RHEA-COMP:9707"/>
        <dbReference type="ChEBI" id="CHEBI:15378"/>
        <dbReference type="ChEBI" id="CHEBI:30616"/>
        <dbReference type="ChEBI" id="CHEBI:33019"/>
        <dbReference type="ChEBI" id="CHEBI:58315"/>
        <dbReference type="ChEBI" id="CHEBI:78442"/>
        <dbReference type="ChEBI" id="CHEBI:78536"/>
        <dbReference type="ChEBI" id="CHEBI:456215"/>
        <dbReference type="EC" id="6.1.1.1"/>
    </reaction>
</comment>
<dbReference type="Gene3D" id="1.10.240.10">
    <property type="entry name" value="Tyrosyl-Transfer RNA Synthetase"/>
    <property type="match status" value="1"/>
</dbReference>
<keyword evidence="3 9" id="KW-0547">Nucleotide-binding</keyword>
<reference evidence="10" key="1">
    <citation type="submission" date="2020-06" db="EMBL/GenBank/DDBJ databases">
        <title>Draft genome of Bugula neritina, a colonial animal packing powerful symbionts and potential medicines.</title>
        <authorList>
            <person name="Rayko M."/>
        </authorList>
    </citation>
    <scope>NUCLEOTIDE SEQUENCE [LARGE SCALE GENOMIC DNA]</scope>
    <source>
        <strain evidence="10">Kwan_BN1</strain>
    </source>
</reference>
<dbReference type="InterPro" id="IPR002307">
    <property type="entry name" value="Tyr-tRNA-ligase"/>
</dbReference>
<dbReference type="PROSITE" id="PS00178">
    <property type="entry name" value="AA_TRNA_LIGASE_I"/>
    <property type="match status" value="1"/>
</dbReference>
<keyword evidence="4 9" id="KW-0067">ATP-binding</keyword>
<dbReference type="AlphaFoldDB" id="A0A7J7K8R0"/>
<evidence type="ECO:0000256" key="2">
    <source>
        <dbReference type="ARBA" id="ARBA00022598"/>
    </source>
</evidence>
<dbReference type="SUPFAM" id="SSF52374">
    <property type="entry name" value="Nucleotidylyl transferase"/>
    <property type="match status" value="1"/>
</dbReference>
<comment type="caution">
    <text evidence="10">The sequence shown here is derived from an EMBL/GenBank/DDBJ whole genome shotgun (WGS) entry which is preliminary data.</text>
</comment>
<dbReference type="InterPro" id="IPR002305">
    <property type="entry name" value="aa-tRNA-synth_Ic"/>
</dbReference>
<dbReference type="NCBIfam" id="TIGR00234">
    <property type="entry name" value="tyrS"/>
    <property type="match status" value="1"/>
</dbReference>
<keyword evidence="6 9" id="KW-0030">Aminoacyl-tRNA synthetase</keyword>
<dbReference type="Proteomes" id="UP000593567">
    <property type="component" value="Unassembled WGS sequence"/>
</dbReference>
<organism evidence="10 11">
    <name type="scientific">Bugula neritina</name>
    <name type="common">Brown bryozoan</name>
    <name type="synonym">Sertularia neritina</name>
    <dbReference type="NCBI Taxonomy" id="10212"/>
    <lineage>
        <taxon>Eukaryota</taxon>
        <taxon>Metazoa</taxon>
        <taxon>Spiralia</taxon>
        <taxon>Lophotrochozoa</taxon>
        <taxon>Bryozoa</taxon>
        <taxon>Gymnolaemata</taxon>
        <taxon>Cheilostomatida</taxon>
        <taxon>Flustrina</taxon>
        <taxon>Buguloidea</taxon>
        <taxon>Bugulidae</taxon>
        <taxon>Bugula</taxon>
    </lineage>
</organism>
<dbReference type="EC" id="6.1.1.1" evidence="1 9"/>
<dbReference type="OrthoDB" id="337870at2759"/>
<dbReference type="Gene3D" id="3.40.50.620">
    <property type="entry name" value="HUPs"/>
    <property type="match status" value="1"/>
</dbReference>
<proteinExistence type="inferred from homology"/>
<dbReference type="GO" id="GO:0005739">
    <property type="term" value="C:mitochondrion"/>
    <property type="evidence" value="ECO:0007669"/>
    <property type="project" value="TreeGrafter"/>
</dbReference>
<keyword evidence="5 9" id="KW-0648">Protein biosynthesis</keyword>
<dbReference type="PANTHER" id="PTHR11766">
    <property type="entry name" value="TYROSYL-TRNA SYNTHETASE"/>
    <property type="match status" value="1"/>
</dbReference>
<evidence type="ECO:0000256" key="4">
    <source>
        <dbReference type="ARBA" id="ARBA00022840"/>
    </source>
</evidence>
<dbReference type="PRINTS" id="PR01040">
    <property type="entry name" value="TRNASYNTHTYR"/>
</dbReference>
<protein>
    <recommendedName>
        <fullName evidence="1 9">Tyrosine--tRNA ligase</fullName>
        <ecNumber evidence="1 9">6.1.1.1</ecNumber>
    </recommendedName>
    <alternativeName>
        <fullName evidence="7 9">Tyrosyl-tRNA synthetase</fullName>
    </alternativeName>
</protein>
<evidence type="ECO:0000313" key="10">
    <source>
        <dbReference type="EMBL" id="KAF6034008.1"/>
    </source>
</evidence>
<evidence type="ECO:0000256" key="9">
    <source>
        <dbReference type="RuleBase" id="RU361234"/>
    </source>
</evidence>
<evidence type="ECO:0000256" key="1">
    <source>
        <dbReference type="ARBA" id="ARBA00013160"/>
    </source>
</evidence>
<comment type="similarity">
    <text evidence="9">Belongs to the class-I aminoacyl-tRNA synthetase family.</text>
</comment>